<sequence>MVIIRLMFLNQDKLRLMIGVFESEKQVECVEESYENGVDQFEVGEVEGFEKGIEKSELKKLFGVAAKFIEHNRDLGMRNNVQMQLYGLHKISTKGPCREPQPLAFMASSCSKWNAWQRLGNMNPEAAMEQYVTLLLAKVPDEGVPGSITPNINSFPDKQECKLEIYFMRR</sequence>
<keyword evidence="5" id="KW-1185">Reference proteome</keyword>
<organism evidence="4 5">
    <name type="scientific">Hibiscus sabdariffa</name>
    <name type="common">roselle</name>
    <dbReference type="NCBI Taxonomy" id="183260"/>
    <lineage>
        <taxon>Eukaryota</taxon>
        <taxon>Viridiplantae</taxon>
        <taxon>Streptophyta</taxon>
        <taxon>Embryophyta</taxon>
        <taxon>Tracheophyta</taxon>
        <taxon>Spermatophyta</taxon>
        <taxon>Magnoliopsida</taxon>
        <taxon>eudicotyledons</taxon>
        <taxon>Gunneridae</taxon>
        <taxon>Pentapetalae</taxon>
        <taxon>rosids</taxon>
        <taxon>malvids</taxon>
        <taxon>Malvales</taxon>
        <taxon>Malvaceae</taxon>
        <taxon>Malvoideae</taxon>
        <taxon>Hibiscus</taxon>
    </lineage>
</organism>
<dbReference type="InterPro" id="IPR014352">
    <property type="entry name" value="FERM/acyl-CoA-bd_prot_sf"/>
</dbReference>
<dbReference type="InterPro" id="IPR035984">
    <property type="entry name" value="Acyl-CoA-binding_sf"/>
</dbReference>
<feature type="domain" description="ACB" evidence="3">
    <location>
        <begin position="58"/>
        <end position="144"/>
    </location>
</feature>
<comment type="caution">
    <text evidence="4">The sequence shown here is derived from an EMBL/GenBank/DDBJ whole genome shotgun (WGS) entry which is preliminary data.</text>
</comment>
<reference evidence="4 5" key="1">
    <citation type="journal article" date="2024" name="G3 (Bethesda)">
        <title>Genome assembly of Hibiscus sabdariffa L. provides insights into metabolisms of medicinal natural products.</title>
        <authorList>
            <person name="Kim T."/>
        </authorList>
    </citation>
    <scope>NUCLEOTIDE SEQUENCE [LARGE SCALE GENOMIC DNA]</scope>
    <source>
        <strain evidence="4">TK-2024</strain>
        <tissue evidence="4">Old leaves</tissue>
    </source>
</reference>
<evidence type="ECO:0000313" key="4">
    <source>
        <dbReference type="EMBL" id="KAK8596869.1"/>
    </source>
</evidence>
<dbReference type="InterPro" id="IPR000582">
    <property type="entry name" value="Acyl-CoA-binding_protein"/>
</dbReference>
<comment type="similarity">
    <text evidence="1">Belongs to the ACBP family.</text>
</comment>
<dbReference type="Proteomes" id="UP001472677">
    <property type="component" value="Unassembled WGS sequence"/>
</dbReference>
<keyword evidence="2" id="KW-0446">Lipid-binding</keyword>
<evidence type="ECO:0000256" key="2">
    <source>
        <dbReference type="ARBA" id="ARBA00023121"/>
    </source>
</evidence>
<proteinExistence type="inferred from homology"/>
<dbReference type="PROSITE" id="PS51228">
    <property type="entry name" value="ACB_2"/>
    <property type="match status" value="1"/>
</dbReference>
<dbReference type="Gene3D" id="1.20.80.10">
    <property type="match status" value="1"/>
</dbReference>
<dbReference type="Pfam" id="PF00887">
    <property type="entry name" value="ACBP"/>
    <property type="match status" value="1"/>
</dbReference>
<dbReference type="EMBL" id="JBBPBM010000002">
    <property type="protein sequence ID" value="KAK8596869.1"/>
    <property type="molecule type" value="Genomic_DNA"/>
</dbReference>
<dbReference type="PANTHER" id="PTHR23310:SF122">
    <property type="entry name" value="ACYL-COA-BINDING DOMAIN-CONTAINING PROTEIN 3"/>
    <property type="match status" value="1"/>
</dbReference>
<name>A0ABR2G9G3_9ROSI</name>
<dbReference type="SUPFAM" id="SSF47027">
    <property type="entry name" value="Acyl-CoA binding protein"/>
    <property type="match status" value="1"/>
</dbReference>
<dbReference type="PANTHER" id="PTHR23310">
    <property type="entry name" value="ACYL-COA-BINDING PROTEIN, ACBP"/>
    <property type="match status" value="1"/>
</dbReference>
<evidence type="ECO:0000256" key="1">
    <source>
        <dbReference type="ARBA" id="ARBA00005567"/>
    </source>
</evidence>
<gene>
    <name evidence="4" type="ORF">V6N12_065348</name>
</gene>
<evidence type="ECO:0000313" key="5">
    <source>
        <dbReference type="Proteomes" id="UP001472677"/>
    </source>
</evidence>
<evidence type="ECO:0000259" key="3">
    <source>
        <dbReference type="PROSITE" id="PS51228"/>
    </source>
</evidence>
<protein>
    <recommendedName>
        <fullName evidence="3">ACB domain-containing protein</fullName>
    </recommendedName>
</protein>
<accession>A0ABR2G9G3</accession>